<comment type="caution">
    <text evidence="2">The sequence shown here is derived from an EMBL/GenBank/DDBJ whole genome shotgun (WGS) entry which is preliminary data.</text>
</comment>
<dbReference type="PANTHER" id="PTHR21422">
    <property type="entry name" value="RAB3 GTPASE-ACTIVATING PROTEIN CATALYTIC SUBUNIT"/>
    <property type="match status" value="1"/>
</dbReference>
<feature type="compositionally biased region" description="Low complexity" evidence="1">
    <location>
        <begin position="255"/>
        <end position="269"/>
    </location>
</feature>
<dbReference type="OrthoDB" id="331752at2759"/>
<feature type="compositionally biased region" description="Low complexity" evidence="1">
    <location>
        <begin position="906"/>
        <end position="918"/>
    </location>
</feature>
<keyword evidence="3" id="KW-1185">Reference proteome</keyword>
<dbReference type="InterPro" id="IPR045700">
    <property type="entry name" value="Rab3GAP1"/>
</dbReference>
<feature type="region of interest" description="Disordered" evidence="1">
    <location>
        <begin position="538"/>
        <end position="598"/>
    </location>
</feature>
<organism evidence="2 3">
    <name type="scientific">Besnoitia besnoiti</name>
    <name type="common">Apicomplexan protozoan</name>
    <dbReference type="NCBI Taxonomy" id="94643"/>
    <lineage>
        <taxon>Eukaryota</taxon>
        <taxon>Sar</taxon>
        <taxon>Alveolata</taxon>
        <taxon>Apicomplexa</taxon>
        <taxon>Conoidasida</taxon>
        <taxon>Coccidia</taxon>
        <taxon>Eucoccidiorida</taxon>
        <taxon>Eimeriorina</taxon>
        <taxon>Sarcocystidae</taxon>
        <taxon>Besnoitia</taxon>
    </lineage>
</organism>
<feature type="compositionally biased region" description="Basic and acidic residues" evidence="1">
    <location>
        <begin position="1705"/>
        <end position="1716"/>
    </location>
</feature>
<feature type="region of interest" description="Disordered" evidence="1">
    <location>
        <begin position="877"/>
        <end position="928"/>
    </location>
</feature>
<evidence type="ECO:0000256" key="1">
    <source>
        <dbReference type="SAM" id="MobiDB-lite"/>
    </source>
</evidence>
<feature type="compositionally biased region" description="Basic and acidic residues" evidence="1">
    <location>
        <begin position="492"/>
        <end position="505"/>
    </location>
</feature>
<feature type="region of interest" description="Disordered" evidence="1">
    <location>
        <begin position="995"/>
        <end position="1066"/>
    </location>
</feature>
<feature type="region of interest" description="Disordered" evidence="1">
    <location>
        <begin position="2041"/>
        <end position="2062"/>
    </location>
</feature>
<protein>
    <submittedName>
        <fullName evidence="2">Uncharacterized protein</fullName>
    </submittedName>
</protein>
<feature type="compositionally biased region" description="Low complexity" evidence="1">
    <location>
        <begin position="481"/>
        <end position="491"/>
    </location>
</feature>
<feature type="compositionally biased region" description="Low complexity" evidence="1">
    <location>
        <begin position="1270"/>
        <end position="1288"/>
    </location>
</feature>
<feature type="compositionally biased region" description="Low complexity" evidence="1">
    <location>
        <begin position="543"/>
        <end position="558"/>
    </location>
</feature>
<feature type="region of interest" description="Disordered" evidence="1">
    <location>
        <begin position="718"/>
        <end position="772"/>
    </location>
</feature>
<feature type="compositionally biased region" description="Basic and acidic residues" evidence="1">
    <location>
        <begin position="722"/>
        <end position="741"/>
    </location>
</feature>
<feature type="region of interest" description="Disordered" evidence="1">
    <location>
        <begin position="339"/>
        <end position="378"/>
    </location>
</feature>
<name>A0A2A9MPB7_BESBE</name>
<dbReference type="KEGG" id="bbes:BESB_002240"/>
<evidence type="ECO:0000313" key="2">
    <source>
        <dbReference type="EMBL" id="PFH37883.1"/>
    </source>
</evidence>
<feature type="region of interest" description="Disordered" evidence="1">
    <location>
        <begin position="244"/>
        <end position="281"/>
    </location>
</feature>
<reference evidence="2 3" key="1">
    <citation type="submission" date="2017-09" db="EMBL/GenBank/DDBJ databases">
        <title>Genome sequencing of Besnoitia besnoiti strain Bb-Ger1.</title>
        <authorList>
            <person name="Schares G."/>
            <person name="Venepally P."/>
            <person name="Lorenzi H.A."/>
        </authorList>
    </citation>
    <scope>NUCLEOTIDE SEQUENCE [LARGE SCALE GENOMIC DNA]</scope>
    <source>
        <strain evidence="2 3">Bb-Ger1</strain>
    </source>
</reference>
<dbReference type="RefSeq" id="XP_029221892.1">
    <property type="nucleotide sequence ID" value="XM_029358979.1"/>
</dbReference>
<sequence>MGGRAETPGLFGGFFASSQAKVGFIRGASGTREKLALRCTYTIDLGGCLDIPAAASPRRYHRSCRSHLVRSDGDSSTETNDVRDIAGPLTLSFLEPGREGGEERSLAQLRLRTPRDGRSRKRWEADREAAALDVHRECVSSFPSRCTPIRRLFDVGEYVTIEAVRTPAQAHPGDDEKETFCSSPSCTPSRAPCEPVAISRSSAGMLLSALSLAVTELQLQDRESLEDVCQQRLLSSLSQIKQDKELQRGDRVQTSVAPDDSSESSADSAGLTPSRAPKPMPWNLPVFAVMDADEELFLGSYIASASLYNQEFVLPCNQREPSSSGGGAAAEKGLEAMAERRNKGGETSPCAAGHKNANERDSHSRDGRKETFGATARAEDSPGWKRALSTRLTSLDELWHWEFFGFNVVRRKGQSVGLTGFFNYLACAVGLGTPPALLCPFDRRRQKALLRVLRERTRVSLRSTYFVAELPVRPSRPLPFPRSSTAAPSAASHERGAVGAAAHRDALEAEREGEWHSIWEFGLRDLWRSADFSDSEGELTQPAARCGSRRSQGSAAGGIDAAEEVSSDMREAWMTPREGEDDNAAARMNARDSGETPSLAALSGGASLGGSAAAHAGGFIHKDLLIRLSITGPDPYASLHFCRALPSLPLLSYRSTDSNAADLSCFTGLYDEQRGPLGPPGALPFVCTLRLTTQRHALERIRGLQCLLRAETPCFPPASGYSERDGLPQPPREKNLTERTRPQLRPQLGEEAQRSVGSRQGDGLLRGDDEEMNRTEGQTVLHAKGRFCSHLGFLAALAPLLAPIPPPRTPDGLFPFGPPSLAASPAAEADLRRSILSVLNPQQHEVTLPFPLTARLFGLSLLLGQALEISEGFLGADAEDRSSSDFPGKRRRDKPLLDETFSLAFPPTQSSESEQPPSHEGGPRPAFLQPRQLERPAGQHAPAGAYVCGRCEESEEEELSRADKPRVRRAAEIDCSSAPPLKGNAGALRSLARPTRGLSPQAASPVAACAGGQDEADTSPADGRHLGWSVAGIAKRAGRERVSRRAEEDTPARPPSAWAIPSPFCPPDSAGDRGAFSWVGGEIASAASQPSDGLCRGPSSGSGEEARMRRAVKRLLRPSHPDDHKAHLLRQARKLAVLAAIENGGDAGVSSRSGTTDAARAPKVPRGVPDDPHSGPACSASCPSPSSPHSPNRAVFLAFSLLCRGAPSNSLLTDLALAVAGLPSLVHVQRFWSLFLVALRGAWEARTLLPRVSSAAHPSPCPPGFQPQRAPCAGSAAGAQGSSSKARAPNAHGDRDATVGWEGGLEERNAQDSRKGRREDRGEFSPESKSGSPGHKSSWWRFSSSSLARTLSASLAVQTREGWNPASSLGSSHDSSHADLVATNALLSPSSGFFFDASGCNFSSPSPSPGRAAKAAAAAAVAAGASCAPDGPVGLPDFRGCLLLQHLQQLNCAIQQLRVLAWEAEGRPRSWAVGSGGGLRQAGASCGTRKDLCREERGGRAMLAGEDAAPLQSETQGEVGPFESHRFLAWTGQRTRKGEGVSEGRHRNPHDTGDPLPVVLPGMPPVTEVTLGLHRARLNAQKLLYIERNGGKRSGDSHETDLFPFARACRNAFERALTGYGEQLQGGASSPKGLHVRSSPLSRTFPSFSEWCVRELGPLLLSRCDLSAIADRQELLLDVRRAAFAAARQKSAQLLGASGATPPKKPVEGRLSEATRGHPARLSSPAGSREGVEDAAAGLEGEARIGRDAAASAVASAAALAAEETACEGLRVKQEEEEAQKNAHGDRVRRAERMWREAVHKGGRSKRVESRGPFFDAVVEGEMALHYLESISAVDLLQQLVCCLVTGAVETWLTSCACSLLDAAFGGLRPSLEETARKEAAVQTVACLAGCRHFLSASSTHMPLHSSSAAAASPRFPPCVFLPLLSAVLELQRQAVLQLAAAGSRSARDSLRASHEPMNRVSDAGDVFSPFALLCTPAVFAAFLHCELTASRASSLLQKFDRYGENLPRASLGGVPLRGETLLGGAALQLSERVLSQHLRQAREAAGTAQSSRTERADPNRYSDAIELEGLGEDAEVPVLGKEEVSSVMFYVKDCQKAASGSWGPEEGAETPLDSPGDWWGRATRSADLSLSSTSFAWTLRGPQGLRNFRRSEF</sequence>
<feature type="compositionally biased region" description="Low complexity" evidence="1">
    <location>
        <begin position="1174"/>
        <end position="1188"/>
    </location>
</feature>
<dbReference type="GeneID" id="40305287"/>
<dbReference type="GO" id="GO:0005096">
    <property type="term" value="F:GTPase activator activity"/>
    <property type="evidence" value="ECO:0007669"/>
    <property type="project" value="InterPro"/>
</dbReference>
<feature type="region of interest" description="Disordered" evidence="1">
    <location>
        <begin position="477"/>
        <end position="505"/>
    </location>
</feature>
<feature type="region of interest" description="Disordered" evidence="1">
    <location>
        <begin position="1253"/>
        <end position="1339"/>
    </location>
</feature>
<feature type="region of interest" description="Disordered" evidence="1">
    <location>
        <begin position="1695"/>
        <end position="1735"/>
    </location>
</feature>
<accession>A0A2A9MPB7</accession>
<feature type="compositionally biased region" description="Basic and acidic residues" evidence="1">
    <location>
        <begin position="1037"/>
        <end position="1051"/>
    </location>
</feature>
<evidence type="ECO:0000313" key="3">
    <source>
        <dbReference type="Proteomes" id="UP000224006"/>
    </source>
</evidence>
<gene>
    <name evidence="2" type="ORF">BESB_002240</name>
</gene>
<feature type="compositionally biased region" description="Basic and acidic residues" evidence="1">
    <location>
        <begin position="1536"/>
        <end position="1553"/>
    </location>
</feature>
<dbReference type="VEuPathDB" id="ToxoDB:BESB_002240"/>
<feature type="compositionally biased region" description="Basic and acidic residues" evidence="1">
    <location>
        <begin position="356"/>
        <end position="378"/>
    </location>
</feature>
<dbReference type="PANTHER" id="PTHR21422:SF9">
    <property type="entry name" value="RAB3 GTPASE-ACTIVATING PROTEIN CATALYTIC SUBUNIT"/>
    <property type="match status" value="1"/>
</dbReference>
<dbReference type="EMBL" id="NWUJ01000001">
    <property type="protein sequence ID" value="PFH37883.1"/>
    <property type="molecule type" value="Genomic_DNA"/>
</dbReference>
<dbReference type="Proteomes" id="UP000224006">
    <property type="component" value="Chromosome I"/>
</dbReference>
<feature type="region of interest" description="Disordered" evidence="1">
    <location>
        <begin position="1535"/>
        <end position="1560"/>
    </location>
</feature>
<proteinExistence type="predicted"/>
<feature type="compositionally biased region" description="Basic and acidic residues" evidence="1">
    <location>
        <begin position="1305"/>
        <end position="1326"/>
    </location>
</feature>
<feature type="region of interest" description="Disordered" evidence="1">
    <location>
        <begin position="1145"/>
        <end position="1188"/>
    </location>
</feature>